<reference evidence="2 3" key="1">
    <citation type="journal article" date="2014" name="Agronomy (Basel)">
        <title>A Draft Genome Sequence for Ensete ventricosum, the Drought-Tolerant Tree Against Hunger.</title>
        <authorList>
            <person name="Harrison J."/>
            <person name="Moore K.A."/>
            <person name="Paszkiewicz K."/>
            <person name="Jones T."/>
            <person name="Grant M."/>
            <person name="Ambacheew D."/>
            <person name="Muzemil S."/>
            <person name="Studholme D.J."/>
        </authorList>
    </citation>
    <scope>NUCLEOTIDE SEQUENCE [LARGE SCALE GENOMIC DNA]</scope>
</reference>
<evidence type="ECO:0000256" key="1">
    <source>
        <dbReference type="SAM" id="MobiDB-lite"/>
    </source>
</evidence>
<feature type="region of interest" description="Disordered" evidence="1">
    <location>
        <begin position="280"/>
        <end position="332"/>
    </location>
</feature>
<evidence type="ECO:0000313" key="2">
    <source>
        <dbReference type="EMBL" id="RRT78399.1"/>
    </source>
</evidence>
<sequence>MGNRVQQLIAYLTSSYGNDDEVHISVRVHQQLQFNSCSGIGNSEQGSHLSVGHLLPPTIAVMDGQKTFEMVVGVFAIIIFLHRDYYALFLKEKMEDVFPVGQESLEDKHKKNNAGVEKDNHYTLSECKLDCEHVTSKLPLILDIKQPKICRRCCQLHKSCSCTNQFILSDSFEFTSGTHAAEFGLETLRIFCSKSSSLTLPGLRSNSKQQRKSRSIHSVTDLAAECSPVARSENIVLSPSNRRVFDSIVAALRSRVLMKSSVILGTASPVDDMKGVRTKSISLSDTKSPESISFDSGLRNSTSGSPRIVATPRRRQSSELSISQEMPSSWSDTSYQTDSSALLHCVWEDGNPYFVFSVGEDQADVYMASPHKTKSSADKALDYIYLFHAWKKNRKNSEFHLHNGSKFVAKMKVRSSLVLNSSRTKFVESEFVLSAAKEDSFNETQRSSPCFTKSKGMTGRLSEIFRHKSNSIKRVGSGSSSEVEDLPQTYPSGLGIFDETGCPELPSDDIPHNLELAAIVIQDFRYPSKHLGTFHGWGLKFLEKAGSDSSQGPPSSSARRRDHNKEHMNSDRNVSVLLPAGFHGGPMARAGGPSSLTERWRSNGHCDCGGWDVGCPLTILSNNNSIYSKGLAENSEDDCNKPLGLFIEVS</sequence>
<proteinExistence type="predicted"/>
<dbReference type="PANTHER" id="PTHR31390:SF2">
    <property type="entry name" value="EXPRESSED PROTEIN"/>
    <property type="match status" value="1"/>
</dbReference>
<accession>A0A427AQ90</accession>
<feature type="compositionally biased region" description="Low complexity" evidence="1">
    <location>
        <begin position="547"/>
        <end position="557"/>
    </location>
</feature>
<dbReference type="Pfam" id="PF12043">
    <property type="entry name" value="DUF3527"/>
    <property type="match status" value="1"/>
</dbReference>
<dbReference type="PANTHER" id="PTHR31390">
    <property type="entry name" value="EXPRESSED PROTEIN"/>
    <property type="match status" value="1"/>
</dbReference>
<dbReference type="AlphaFoldDB" id="A0A427AQ90"/>
<feature type="compositionally biased region" description="Polar residues" evidence="1">
    <location>
        <begin position="280"/>
        <end position="305"/>
    </location>
</feature>
<gene>
    <name evidence="2" type="ORF">B296_00026079</name>
</gene>
<dbReference type="Proteomes" id="UP000287651">
    <property type="component" value="Unassembled WGS sequence"/>
</dbReference>
<dbReference type="InterPro" id="IPR021916">
    <property type="entry name" value="DUF3527"/>
</dbReference>
<feature type="region of interest" description="Disordered" evidence="1">
    <location>
        <begin position="545"/>
        <end position="573"/>
    </location>
</feature>
<dbReference type="EMBL" id="AMZH03001689">
    <property type="protein sequence ID" value="RRT78399.1"/>
    <property type="molecule type" value="Genomic_DNA"/>
</dbReference>
<evidence type="ECO:0000313" key="3">
    <source>
        <dbReference type="Proteomes" id="UP000287651"/>
    </source>
</evidence>
<comment type="caution">
    <text evidence="2">The sequence shown here is derived from an EMBL/GenBank/DDBJ whole genome shotgun (WGS) entry which is preliminary data.</text>
</comment>
<organism evidence="2 3">
    <name type="scientific">Ensete ventricosum</name>
    <name type="common">Abyssinian banana</name>
    <name type="synonym">Musa ensete</name>
    <dbReference type="NCBI Taxonomy" id="4639"/>
    <lineage>
        <taxon>Eukaryota</taxon>
        <taxon>Viridiplantae</taxon>
        <taxon>Streptophyta</taxon>
        <taxon>Embryophyta</taxon>
        <taxon>Tracheophyta</taxon>
        <taxon>Spermatophyta</taxon>
        <taxon>Magnoliopsida</taxon>
        <taxon>Liliopsida</taxon>
        <taxon>Zingiberales</taxon>
        <taxon>Musaceae</taxon>
        <taxon>Ensete</taxon>
    </lineage>
</organism>
<feature type="compositionally biased region" description="Polar residues" evidence="1">
    <location>
        <begin position="318"/>
        <end position="332"/>
    </location>
</feature>
<name>A0A427AQ90_ENSVE</name>
<protein>
    <submittedName>
        <fullName evidence="2">Uncharacterized protein</fullName>
    </submittedName>
</protein>